<reference evidence="8" key="1">
    <citation type="journal article" date="2023" name="Plant J.">
        <title>The genome of the king protea, Protea cynaroides.</title>
        <authorList>
            <person name="Chang J."/>
            <person name="Duong T.A."/>
            <person name="Schoeman C."/>
            <person name="Ma X."/>
            <person name="Roodt D."/>
            <person name="Barker N."/>
            <person name="Li Z."/>
            <person name="Van de Peer Y."/>
            <person name="Mizrachi E."/>
        </authorList>
    </citation>
    <scope>NUCLEOTIDE SEQUENCE</scope>
    <source>
        <tissue evidence="8">Young leaves</tissue>
    </source>
</reference>
<dbReference type="InterPro" id="IPR015300">
    <property type="entry name" value="DNA-bd_pseudobarrel_sf"/>
</dbReference>
<evidence type="ECO:0000313" key="8">
    <source>
        <dbReference type="EMBL" id="KAJ4982208.1"/>
    </source>
</evidence>
<comment type="subcellular location">
    <subcellularLocation>
        <location evidence="1">Nucleus</location>
    </subcellularLocation>
</comment>
<evidence type="ECO:0000256" key="3">
    <source>
        <dbReference type="ARBA" id="ARBA00023125"/>
    </source>
</evidence>
<dbReference type="GO" id="GO:0005634">
    <property type="term" value="C:nucleus"/>
    <property type="evidence" value="ECO:0007669"/>
    <property type="project" value="UniProtKB-SubCell"/>
</dbReference>
<evidence type="ECO:0000256" key="1">
    <source>
        <dbReference type="ARBA" id="ARBA00004123"/>
    </source>
</evidence>
<feature type="coiled-coil region" evidence="6">
    <location>
        <begin position="42"/>
        <end position="69"/>
    </location>
</feature>
<accession>A0A9Q0L447</accession>
<feature type="region of interest" description="Disordered" evidence="7">
    <location>
        <begin position="71"/>
        <end position="93"/>
    </location>
</feature>
<dbReference type="Pfam" id="PF03754">
    <property type="entry name" value="At2g31720-like"/>
    <property type="match status" value="1"/>
</dbReference>
<evidence type="ECO:0000256" key="2">
    <source>
        <dbReference type="ARBA" id="ARBA00023015"/>
    </source>
</evidence>
<dbReference type="AlphaFoldDB" id="A0A9Q0L447"/>
<sequence>MRFRNHWKALKEMVAVELESLGINPNAVSNNQEETKKFITRKRHQSLEIETKNKKIKKTENNIASLVLDPKRERRTTKMEEDTRPQSTPRRMPDEFLNSIHKYGGDDVRRVMHKHAASSSSSSSILEDKIKKEKLKPKPMKKKAINPPVAPCRPAPPRPSAATLLAMPPVMLMNAIRELGGEDLVSVIEKPLSATDCCKHQSRFSIPEKKVRVEDFITEEERKLVDTNNYKIPVSVLLLVNGGVDDDAHHHDVVQSWRFNFTKWKMNSSCIYVLTTHWWGLIGHNNLKPGDKFQVWSFRTSQNGKENKKLWFAINALPE</sequence>
<dbReference type="InterPro" id="IPR005508">
    <property type="entry name" value="At2g31720-like"/>
</dbReference>
<evidence type="ECO:0000256" key="6">
    <source>
        <dbReference type="SAM" id="Coils"/>
    </source>
</evidence>
<gene>
    <name evidence="8" type="ORF">NE237_033045</name>
</gene>
<evidence type="ECO:0000256" key="5">
    <source>
        <dbReference type="ARBA" id="ARBA00023242"/>
    </source>
</evidence>
<evidence type="ECO:0000256" key="4">
    <source>
        <dbReference type="ARBA" id="ARBA00023163"/>
    </source>
</evidence>
<organism evidence="8 9">
    <name type="scientific">Protea cynaroides</name>
    <dbReference type="NCBI Taxonomy" id="273540"/>
    <lineage>
        <taxon>Eukaryota</taxon>
        <taxon>Viridiplantae</taxon>
        <taxon>Streptophyta</taxon>
        <taxon>Embryophyta</taxon>
        <taxon>Tracheophyta</taxon>
        <taxon>Spermatophyta</taxon>
        <taxon>Magnoliopsida</taxon>
        <taxon>Proteales</taxon>
        <taxon>Proteaceae</taxon>
        <taxon>Protea</taxon>
    </lineage>
</organism>
<dbReference type="PANTHER" id="PTHR31541:SF60">
    <property type="entry name" value="TF-B3 DOMAIN-CONTAINING PROTEIN"/>
    <property type="match status" value="1"/>
</dbReference>
<dbReference type="PANTHER" id="PTHR31541">
    <property type="entry name" value="B3 DOMAIN PLANT PROTEIN-RELATED"/>
    <property type="match status" value="1"/>
</dbReference>
<dbReference type="OrthoDB" id="1090008at2759"/>
<protein>
    <recommendedName>
        <fullName evidence="10">B3 domain-containing protein</fullName>
    </recommendedName>
</protein>
<comment type="caution">
    <text evidence="8">The sequence shown here is derived from an EMBL/GenBank/DDBJ whole genome shotgun (WGS) entry which is preliminary data.</text>
</comment>
<keyword evidence="2" id="KW-0805">Transcription regulation</keyword>
<evidence type="ECO:0000256" key="7">
    <source>
        <dbReference type="SAM" id="MobiDB-lite"/>
    </source>
</evidence>
<proteinExistence type="predicted"/>
<keyword evidence="4" id="KW-0804">Transcription</keyword>
<keyword evidence="9" id="KW-1185">Reference proteome</keyword>
<dbReference type="EMBL" id="JAMYWD010000001">
    <property type="protein sequence ID" value="KAJ4982208.1"/>
    <property type="molecule type" value="Genomic_DNA"/>
</dbReference>
<keyword evidence="3" id="KW-0238">DNA-binding</keyword>
<feature type="compositionally biased region" description="Basic and acidic residues" evidence="7">
    <location>
        <begin position="71"/>
        <end position="84"/>
    </location>
</feature>
<dbReference type="Proteomes" id="UP001141806">
    <property type="component" value="Unassembled WGS sequence"/>
</dbReference>
<dbReference type="GO" id="GO:0003677">
    <property type="term" value="F:DNA binding"/>
    <property type="evidence" value="ECO:0007669"/>
    <property type="project" value="UniProtKB-KW"/>
</dbReference>
<dbReference type="SUPFAM" id="SSF101936">
    <property type="entry name" value="DNA-binding pseudobarrel domain"/>
    <property type="match status" value="1"/>
</dbReference>
<name>A0A9Q0L447_9MAGN</name>
<evidence type="ECO:0008006" key="10">
    <source>
        <dbReference type="Google" id="ProtNLM"/>
    </source>
</evidence>
<evidence type="ECO:0000313" key="9">
    <source>
        <dbReference type="Proteomes" id="UP001141806"/>
    </source>
</evidence>
<dbReference type="Gene3D" id="2.40.330.10">
    <property type="entry name" value="DNA-binding pseudobarrel domain"/>
    <property type="match status" value="1"/>
</dbReference>
<keyword evidence="6" id="KW-0175">Coiled coil</keyword>
<keyword evidence="5" id="KW-0539">Nucleus</keyword>